<feature type="binding site" evidence="4">
    <location>
        <position position="189"/>
    </location>
    <ligand>
        <name>FAD</name>
        <dbReference type="ChEBI" id="CHEBI:57692"/>
    </ligand>
</feature>
<proteinExistence type="predicted"/>
<evidence type="ECO:0000256" key="1">
    <source>
        <dbReference type="ARBA" id="ARBA00022630"/>
    </source>
</evidence>
<dbReference type="GO" id="GO:0016627">
    <property type="term" value="F:oxidoreductase activity, acting on the CH-CH group of donors"/>
    <property type="evidence" value="ECO:0007669"/>
    <property type="project" value="InterPro"/>
</dbReference>
<keyword evidence="7" id="KW-0503">Monooxygenase</keyword>
<evidence type="ECO:0000313" key="7">
    <source>
        <dbReference type="EMBL" id="QND74013.1"/>
    </source>
</evidence>
<dbReference type="InterPro" id="IPR036250">
    <property type="entry name" value="AcylCo_DH-like_C"/>
</dbReference>
<dbReference type="Pfam" id="PF11794">
    <property type="entry name" value="HpaB_N"/>
    <property type="match status" value="1"/>
</dbReference>
<gene>
    <name evidence="7" type="ORF">HB776_24575</name>
</gene>
<dbReference type="InterPro" id="IPR024719">
    <property type="entry name" value="HpaB/PvcC/4-BUDH_C"/>
</dbReference>
<reference evidence="8" key="1">
    <citation type="journal article" date="2020" name="Mol. Plant Microbe">
        <title>Rhizobial microsymbionts of the narrowly endemic Oxytropis species growing in Kamchatka are characterized by significant genetic diversity and possess a set of genes that are associated with T3SS and T6SS secretion systems and can affect the development of symbiosis.</title>
        <authorList>
            <person name="Safronova V."/>
            <person name="Guro P."/>
            <person name="Sazanova A."/>
            <person name="Kuznetsova I."/>
            <person name="Belimov A."/>
            <person name="Yakubov V."/>
            <person name="Chirak E."/>
            <person name="Afonin A."/>
            <person name="Gogolev Y."/>
            <person name="Andronov E."/>
            <person name="Tikhonovich I."/>
        </authorList>
    </citation>
    <scope>NUCLEOTIDE SEQUENCE [LARGE SCALE GENOMIC DNA]</scope>
    <source>
        <strain evidence="8">581</strain>
    </source>
</reference>
<dbReference type="InterPro" id="IPR004925">
    <property type="entry name" value="HpaB/PvcC/4-BUDH"/>
</dbReference>
<dbReference type="Gene3D" id="2.40.110.10">
    <property type="entry name" value="Butyryl-CoA Dehydrogenase, subunit A, domain 2"/>
    <property type="match status" value="1"/>
</dbReference>
<dbReference type="InterPro" id="IPR046373">
    <property type="entry name" value="Acyl-CoA_Oxase/DH_mid-dom_sf"/>
</dbReference>
<organism evidence="7 8">
    <name type="scientific">Tardiphaga robiniae</name>
    <dbReference type="NCBI Taxonomy" id="943830"/>
    <lineage>
        <taxon>Bacteria</taxon>
        <taxon>Pseudomonadati</taxon>
        <taxon>Pseudomonadota</taxon>
        <taxon>Alphaproteobacteria</taxon>
        <taxon>Hyphomicrobiales</taxon>
        <taxon>Nitrobacteraceae</taxon>
        <taxon>Tardiphaga</taxon>
    </lineage>
</organism>
<dbReference type="InterPro" id="IPR024674">
    <property type="entry name" value="HpaB/PvcC/4-BUDH_N"/>
</dbReference>
<keyword evidence="2 4" id="KW-0274">FAD</keyword>
<dbReference type="AlphaFoldDB" id="A0A7G6U4T1"/>
<evidence type="ECO:0000259" key="5">
    <source>
        <dbReference type="Pfam" id="PF03241"/>
    </source>
</evidence>
<dbReference type="Gene3D" id="1.20.140.10">
    <property type="entry name" value="Butyryl-CoA Dehydrogenase, subunit A, domain 3"/>
    <property type="match status" value="1"/>
</dbReference>
<dbReference type="KEGG" id="trb:HB776_24575"/>
<dbReference type="EMBL" id="CP050292">
    <property type="protein sequence ID" value="QND74013.1"/>
    <property type="molecule type" value="Genomic_DNA"/>
</dbReference>
<protein>
    <submittedName>
        <fullName evidence="7">4-hydroxyphenylacetate 3-monooxygenase</fullName>
    </submittedName>
</protein>
<feature type="domain" description="HpaB/PvcC/4-BUDH C-terminal" evidence="5">
    <location>
        <begin position="277"/>
        <end position="476"/>
    </location>
</feature>
<keyword evidence="3" id="KW-0560">Oxidoreductase</keyword>
<dbReference type="RefSeq" id="WP_184512558.1">
    <property type="nucleotide sequence ID" value="NZ_CP050292.1"/>
</dbReference>
<dbReference type="PANTHER" id="PTHR36117:SF3">
    <property type="entry name" value="4-HYDROXYPHENYLACETATE 3-MONOOXYGENASE-RELATED"/>
    <property type="match status" value="1"/>
</dbReference>
<dbReference type="SUPFAM" id="SSF56645">
    <property type="entry name" value="Acyl-CoA dehydrogenase NM domain-like"/>
    <property type="match status" value="1"/>
</dbReference>
<evidence type="ECO:0000259" key="6">
    <source>
        <dbReference type="Pfam" id="PF11794"/>
    </source>
</evidence>
<dbReference type="GO" id="GO:0004497">
    <property type="term" value="F:monooxygenase activity"/>
    <property type="evidence" value="ECO:0007669"/>
    <property type="project" value="UniProtKB-KW"/>
</dbReference>
<feature type="binding site" evidence="4">
    <location>
        <begin position="152"/>
        <end position="155"/>
    </location>
    <ligand>
        <name>FAD</name>
        <dbReference type="ChEBI" id="CHEBI:57692"/>
    </ligand>
</feature>
<dbReference type="InterPro" id="IPR009100">
    <property type="entry name" value="AcylCoA_DH/oxidase_NM_dom_sf"/>
</dbReference>
<dbReference type="Gene3D" id="1.10.3140.10">
    <property type="entry name" value="4-hydroxybutyryl-coa dehydratase, domain 1"/>
    <property type="match status" value="1"/>
</dbReference>
<feature type="domain" description="HpaB/PvcC/4-BUDH N-terminal" evidence="6">
    <location>
        <begin position="4"/>
        <end position="270"/>
    </location>
</feature>
<accession>A0A7G6U4T1</accession>
<name>A0A7G6U4T1_9BRAD</name>
<dbReference type="PIRSF" id="PIRSF000331">
    <property type="entry name" value="HpaA_HpaB"/>
    <property type="match status" value="1"/>
</dbReference>
<evidence type="ECO:0000313" key="8">
    <source>
        <dbReference type="Proteomes" id="UP000515291"/>
    </source>
</evidence>
<dbReference type="Proteomes" id="UP000515291">
    <property type="component" value="Chromosome"/>
</dbReference>
<dbReference type="SUPFAM" id="SSF47203">
    <property type="entry name" value="Acyl-CoA dehydrogenase C-terminal domain-like"/>
    <property type="match status" value="1"/>
</dbReference>
<dbReference type="PANTHER" id="PTHR36117">
    <property type="entry name" value="4-HYDROXYPHENYLACETATE 3-MONOOXYGENASE-RELATED"/>
    <property type="match status" value="1"/>
</dbReference>
<evidence type="ECO:0000256" key="2">
    <source>
        <dbReference type="ARBA" id="ARBA00022827"/>
    </source>
</evidence>
<sequence>MIKTGEQHIASLRDGREIYLDGELVDDVTTHPAFRGAVASIGRMFDFQSAPENRELMTFETETGTRANRIWELPGSYDALVNRRRGLEAWTELHAGFMGRAPDHVASCIAGMYMGVEVFEAYDKDRAKALADYYRYARDNDLYLTYVIINPQADRSKSAAEQADPFLSAGVVSRDAEGLTIRGAKMLATGGIMANEVFVTCIQPLQPGDEKYAVSFAVPMNTKGLKVLSRKSYEAASPSVFDNPLSSRFDENDAVLYFDDVKVPWDRVFIVDDIAMCQKQFHATPAHVYQNYQAMIRLSVKLRFLIGIAHRTAETNGIAGFPQVREMLGQLAAEVSMVEAFVVAMETKGTQRGAYYVPDRAMLYSAQVLTQQLYSKVINTLRELAGGGMIMLPSSVKDFANPELARLIGKTQQSPAASAIEKVKFYKLAWDAVGSEFASRHSQYEMFFAGATFVTKGHAFRTYDWMGSAALLDKMLSSYDLVDEVSTLTAPAASPRAVA</sequence>
<evidence type="ECO:0000256" key="3">
    <source>
        <dbReference type="ARBA" id="ARBA00023002"/>
    </source>
</evidence>
<keyword evidence="1" id="KW-0285">Flavoprotein</keyword>
<dbReference type="Pfam" id="PF03241">
    <property type="entry name" value="HpaB"/>
    <property type="match status" value="1"/>
</dbReference>
<evidence type="ECO:0000256" key="4">
    <source>
        <dbReference type="PIRSR" id="PIRSR000331-2"/>
    </source>
</evidence>